<dbReference type="GO" id="GO:0006777">
    <property type="term" value="P:Mo-molybdopterin cofactor biosynthetic process"/>
    <property type="evidence" value="ECO:0007669"/>
    <property type="project" value="UniProtKB-UniRule"/>
</dbReference>
<dbReference type="SUPFAM" id="SSF63882">
    <property type="entry name" value="MoeA N-terminal region -like"/>
    <property type="match status" value="1"/>
</dbReference>
<dbReference type="EC" id="2.10.1.1" evidence="6"/>
<dbReference type="InterPro" id="IPR005111">
    <property type="entry name" value="MoeA_C_domain_IV"/>
</dbReference>
<dbReference type="Gene3D" id="3.90.105.10">
    <property type="entry name" value="Molybdopterin biosynthesis moea protein, domain 2"/>
    <property type="match status" value="1"/>
</dbReference>
<dbReference type="CDD" id="cd00887">
    <property type="entry name" value="MoeA"/>
    <property type="match status" value="1"/>
</dbReference>
<dbReference type="InterPro" id="IPR005110">
    <property type="entry name" value="MoeA_linker/N"/>
</dbReference>
<dbReference type="InterPro" id="IPR001453">
    <property type="entry name" value="MoaB/Mog_dom"/>
</dbReference>
<dbReference type="UniPathway" id="UPA00344"/>
<dbReference type="GO" id="GO:0046872">
    <property type="term" value="F:metal ion binding"/>
    <property type="evidence" value="ECO:0007669"/>
    <property type="project" value="UniProtKB-UniRule"/>
</dbReference>
<comment type="function">
    <text evidence="1 6">Catalyzes the insertion of molybdate into adenylated molybdopterin with the concomitant release of AMP.</text>
</comment>
<comment type="pathway">
    <text evidence="2 6">Cofactor biosynthesis; molybdopterin biosynthesis.</text>
</comment>
<dbReference type="AlphaFoldDB" id="A0A151CJD5"/>
<protein>
    <recommendedName>
        <fullName evidence="6">Molybdopterin molybdenumtransferase</fullName>
        <ecNumber evidence="6">2.10.1.1</ecNumber>
    </recommendedName>
</protein>
<dbReference type="Pfam" id="PF03454">
    <property type="entry name" value="MoeA_C"/>
    <property type="match status" value="1"/>
</dbReference>
<evidence type="ECO:0000256" key="6">
    <source>
        <dbReference type="RuleBase" id="RU365090"/>
    </source>
</evidence>
<dbReference type="Gene3D" id="2.40.340.10">
    <property type="entry name" value="MoeA, C-terminal, domain IV"/>
    <property type="match status" value="1"/>
</dbReference>
<comment type="similarity">
    <text evidence="3 6">Belongs to the MoeA family.</text>
</comment>
<dbReference type="Pfam" id="PF00994">
    <property type="entry name" value="MoCF_biosynth"/>
    <property type="match status" value="1"/>
</dbReference>
<dbReference type="OrthoDB" id="9804758at2"/>
<keyword evidence="6" id="KW-0460">Magnesium</keyword>
<feature type="domain" description="MoaB/Mog" evidence="7">
    <location>
        <begin position="179"/>
        <end position="316"/>
    </location>
</feature>
<dbReference type="SUPFAM" id="SSF63867">
    <property type="entry name" value="MoeA C-terminal domain-like"/>
    <property type="match status" value="1"/>
</dbReference>
<keyword evidence="6" id="KW-0500">Molybdenum</keyword>
<dbReference type="EMBL" id="LNKT01000001">
    <property type="protein sequence ID" value="KYJ87658.1"/>
    <property type="molecule type" value="Genomic_DNA"/>
</dbReference>
<evidence type="ECO:0000256" key="2">
    <source>
        <dbReference type="ARBA" id="ARBA00005046"/>
    </source>
</evidence>
<dbReference type="InterPro" id="IPR036135">
    <property type="entry name" value="MoeA_linker/N_sf"/>
</dbReference>
<evidence type="ECO:0000313" key="9">
    <source>
        <dbReference type="Proteomes" id="UP000075359"/>
    </source>
</evidence>
<dbReference type="SMART" id="SM00852">
    <property type="entry name" value="MoCF_biosynth"/>
    <property type="match status" value="1"/>
</dbReference>
<dbReference type="InterPro" id="IPR038987">
    <property type="entry name" value="MoeA-like"/>
</dbReference>
<evidence type="ECO:0000256" key="4">
    <source>
        <dbReference type="ARBA" id="ARBA00023150"/>
    </source>
</evidence>
<gene>
    <name evidence="8" type="ORF">AS592_11230</name>
</gene>
<dbReference type="PANTHER" id="PTHR10192:SF5">
    <property type="entry name" value="GEPHYRIN"/>
    <property type="match status" value="1"/>
</dbReference>
<comment type="cofactor">
    <cofactor evidence="6">
        <name>Mg(2+)</name>
        <dbReference type="ChEBI" id="CHEBI:18420"/>
    </cofactor>
</comment>
<organism evidence="8 9">
    <name type="scientific">Sulfurovum riftiae</name>
    <dbReference type="NCBI Taxonomy" id="1630136"/>
    <lineage>
        <taxon>Bacteria</taxon>
        <taxon>Pseudomonadati</taxon>
        <taxon>Campylobacterota</taxon>
        <taxon>Epsilonproteobacteria</taxon>
        <taxon>Campylobacterales</taxon>
        <taxon>Sulfurovaceae</taxon>
        <taxon>Sulfurovum</taxon>
    </lineage>
</organism>
<reference evidence="8 9" key="1">
    <citation type="submission" date="2015-11" db="EMBL/GenBank/DDBJ databases">
        <title>Draft genome of Sulfurovum riftiae 1812E, a member of the Epsilonproteobacteria isolated from the tube of the deep-sea hydrothermal vent tubewom Riftia pachyptila.</title>
        <authorList>
            <person name="Vetriani C."/>
            <person name="Giovannelli D."/>
        </authorList>
    </citation>
    <scope>NUCLEOTIDE SEQUENCE [LARGE SCALE GENOMIC DNA]</scope>
    <source>
        <strain evidence="8 9">1812E</strain>
    </source>
</reference>
<dbReference type="STRING" id="1630136.AS592_11230"/>
<proteinExistence type="inferred from homology"/>
<dbReference type="InterPro" id="IPR036425">
    <property type="entry name" value="MoaB/Mog-like_dom_sf"/>
</dbReference>
<dbReference type="Pfam" id="PF03453">
    <property type="entry name" value="MoeA_N"/>
    <property type="match status" value="1"/>
</dbReference>
<comment type="caution">
    <text evidence="8">The sequence shown here is derived from an EMBL/GenBank/DDBJ whole genome shotgun (WGS) entry which is preliminary data.</text>
</comment>
<keyword evidence="6" id="KW-0479">Metal-binding</keyword>
<dbReference type="Proteomes" id="UP000075359">
    <property type="component" value="Unassembled WGS sequence"/>
</dbReference>
<sequence>MTKLDVLAFKEAGKRAQEACQTIQATETVLINALLNRVLAEDIIVQKNLPSFDNSAMDGFAFKYAERGQTLKIKATIFAGDRPEAQLDEGECYKIMTGAQVPSDADTIVPIEECPSVTETEVTIPEDIRQGNAFRPKGEEQREGNVLFSKGEFITPAHIALLSAQGIMAAQVYKQLQIAVLSTGDEIREPWEQASEDEIYNANAFAITSLLEKYGFAPTYAGSIPDDLDHTVALIGKLKSYDVVITTGGISMGDADFLEEAFIRNGLEPLFHGVNVKPGRPTMMGVMSDTFVMAMPGNPLTAMVNTFLLSLPILFKMQGSSRHTHDFVYAKNTKAFKMRPGRSNIVLGKMENGEFHVTRNNKYGSGMLTPIVESNALAIFNEEISTVGEEKVIKVICFDTLPLSQASTPIN</sequence>
<comment type="catalytic activity">
    <reaction evidence="5">
        <text>adenylyl-molybdopterin + molybdate = Mo-molybdopterin + AMP + H(+)</text>
        <dbReference type="Rhea" id="RHEA:35047"/>
        <dbReference type="ChEBI" id="CHEBI:15378"/>
        <dbReference type="ChEBI" id="CHEBI:36264"/>
        <dbReference type="ChEBI" id="CHEBI:62727"/>
        <dbReference type="ChEBI" id="CHEBI:71302"/>
        <dbReference type="ChEBI" id="CHEBI:456215"/>
        <dbReference type="EC" id="2.10.1.1"/>
    </reaction>
</comment>
<keyword evidence="4 6" id="KW-0501">Molybdenum cofactor biosynthesis</keyword>
<dbReference type="RefSeq" id="WP_067328676.1">
    <property type="nucleotide sequence ID" value="NZ_LNKT01000001.1"/>
</dbReference>
<evidence type="ECO:0000256" key="5">
    <source>
        <dbReference type="ARBA" id="ARBA00047317"/>
    </source>
</evidence>
<dbReference type="Gene3D" id="2.170.190.11">
    <property type="entry name" value="Molybdopterin biosynthesis moea protein, domain 3"/>
    <property type="match status" value="1"/>
</dbReference>
<evidence type="ECO:0000313" key="8">
    <source>
        <dbReference type="EMBL" id="KYJ87658.1"/>
    </source>
</evidence>
<dbReference type="SUPFAM" id="SSF53218">
    <property type="entry name" value="Molybdenum cofactor biosynthesis proteins"/>
    <property type="match status" value="1"/>
</dbReference>
<name>A0A151CJD5_9BACT</name>
<dbReference type="PANTHER" id="PTHR10192">
    <property type="entry name" value="MOLYBDOPTERIN BIOSYNTHESIS PROTEIN"/>
    <property type="match status" value="1"/>
</dbReference>
<evidence type="ECO:0000256" key="1">
    <source>
        <dbReference type="ARBA" id="ARBA00002901"/>
    </source>
</evidence>
<keyword evidence="9" id="KW-1185">Reference proteome</keyword>
<dbReference type="Gene3D" id="3.40.980.10">
    <property type="entry name" value="MoaB/Mog-like domain"/>
    <property type="match status" value="1"/>
</dbReference>
<evidence type="ECO:0000259" key="7">
    <source>
        <dbReference type="SMART" id="SM00852"/>
    </source>
</evidence>
<evidence type="ECO:0000256" key="3">
    <source>
        <dbReference type="ARBA" id="ARBA00010763"/>
    </source>
</evidence>
<dbReference type="NCBIfam" id="TIGR00177">
    <property type="entry name" value="molyb_syn"/>
    <property type="match status" value="1"/>
</dbReference>
<accession>A0A151CJD5</accession>
<dbReference type="GO" id="GO:0061599">
    <property type="term" value="F:molybdopterin molybdotransferase activity"/>
    <property type="evidence" value="ECO:0007669"/>
    <property type="project" value="UniProtKB-UniRule"/>
</dbReference>
<dbReference type="InterPro" id="IPR036688">
    <property type="entry name" value="MoeA_C_domain_IV_sf"/>
</dbReference>
<dbReference type="GO" id="GO:0005829">
    <property type="term" value="C:cytosol"/>
    <property type="evidence" value="ECO:0007669"/>
    <property type="project" value="TreeGrafter"/>
</dbReference>
<keyword evidence="6" id="KW-0808">Transferase</keyword>